<dbReference type="GO" id="GO:0061630">
    <property type="term" value="F:ubiquitin protein ligase activity"/>
    <property type="evidence" value="ECO:0007669"/>
    <property type="project" value="UniProtKB-EC"/>
</dbReference>
<evidence type="ECO:0000256" key="5">
    <source>
        <dbReference type="ARBA" id="ARBA00022679"/>
    </source>
</evidence>
<dbReference type="Proteomes" id="UP001443914">
    <property type="component" value="Unassembled WGS sequence"/>
</dbReference>
<evidence type="ECO:0000256" key="6">
    <source>
        <dbReference type="ARBA" id="ARBA00022786"/>
    </source>
</evidence>
<dbReference type="GO" id="GO:0016567">
    <property type="term" value="P:protein ubiquitination"/>
    <property type="evidence" value="ECO:0007669"/>
    <property type="project" value="InterPro"/>
</dbReference>
<dbReference type="Pfam" id="PF04564">
    <property type="entry name" value="U-box"/>
    <property type="match status" value="1"/>
</dbReference>
<dbReference type="EC" id="2.3.2.27" evidence="4"/>
<dbReference type="SUPFAM" id="SSF52402">
    <property type="entry name" value="Adenine nucleotide alpha hydrolases-like"/>
    <property type="match status" value="1"/>
</dbReference>
<dbReference type="InterPro" id="IPR001245">
    <property type="entry name" value="Ser-Thr/Tyr_kinase_cat_dom"/>
</dbReference>
<dbReference type="PANTHER" id="PTHR45647:SF100">
    <property type="entry name" value="U-BOX DOMAIN-CONTAINING PROTEIN 33"/>
    <property type="match status" value="1"/>
</dbReference>
<feature type="coiled-coil region" evidence="7">
    <location>
        <begin position="293"/>
        <end position="334"/>
    </location>
</feature>
<accession>A0AAW1NHG0</accession>
<dbReference type="PANTHER" id="PTHR45647">
    <property type="entry name" value="OS02G0152300 PROTEIN"/>
    <property type="match status" value="1"/>
</dbReference>
<evidence type="ECO:0000256" key="3">
    <source>
        <dbReference type="ARBA" id="ARBA00004906"/>
    </source>
</evidence>
<comment type="catalytic activity">
    <reaction evidence="1">
        <text>S-ubiquitinyl-[E2 ubiquitin-conjugating enzyme]-L-cysteine + [acceptor protein]-L-lysine = [E2 ubiquitin-conjugating enzyme]-L-cysteine + N(6)-ubiquitinyl-[acceptor protein]-L-lysine.</text>
        <dbReference type="EC" id="2.3.2.27"/>
    </reaction>
</comment>
<feature type="domain" description="U-box" evidence="9">
    <location>
        <begin position="700"/>
        <end position="771"/>
    </location>
</feature>
<evidence type="ECO:0000256" key="2">
    <source>
        <dbReference type="ARBA" id="ARBA00003861"/>
    </source>
</evidence>
<evidence type="ECO:0000313" key="11">
    <source>
        <dbReference type="Proteomes" id="UP001443914"/>
    </source>
</evidence>
<evidence type="ECO:0000313" key="10">
    <source>
        <dbReference type="EMBL" id="KAK9757933.1"/>
    </source>
</evidence>
<feature type="domain" description="Protein kinase" evidence="8">
    <location>
        <begin position="412"/>
        <end position="682"/>
    </location>
</feature>
<dbReference type="InterPro" id="IPR003613">
    <property type="entry name" value="Ubox_domain"/>
</dbReference>
<comment type="pathway">
    <text evidence="3">Protein modification; protein ubiquitination.</text>
</comment>
<keyword evidence="5" id="KW-0808">Transferase</keyword>
<comment type="caution">
    <text evidence="10">The sequence shown here is derived from an EMBL/GenBank/DDBJ whole genome shotgun (WGS) entry which is preliminary data.</text>
</comment>
<gene>
    <name evidence="10" type="ORF">RND81_01G195500</name>
</gene>
<dbReference type="InterPro" id="IPR013083">
    <property type="entry name" value="Znf_RING/FYVE/PHD"/>
</dbReference>
<dbReference type="PROSITE" id="PS51698">
    <property type="entry name" value="U_BOX"/>
    <property type="match status" value="1"/>
</dbReference>
<organism evidence="10 11">
    <name type="scientific">Saponaria officinalis</name>
    <name type="common">Common soapwort</name>
    <name type="synonym">Lychnis saponaria</name>
    <dbReference type="NCBI Taxonomy" id="3572"/>
    <lineage>
        <taxon>Eukaryota</taxon>
        <taxon>Viridiplantae</taxon>
        <taxon>Streptophyta</taxon>
        <taxon>Embryophyta</taxon>
        <taxon>Tracheophyta</taxon>
        <taxon>Spermatophyta</taxon>
        <taxon>Magnoliopsida</taxon>
        <taxon>eudicotyledons</taxon>
        <taxon>Gunneridae</taxon>
        <taxon>Pentapetalae</taxon>
        <taxon>Caryophyllales</taxon>
        <taxon>Caryophyllaceae</taxon>
        <taxon>Caryophylleae</taxon>
        <taxon>Saponaria</taxon>
    </lineage>
</organism>
<dbReference type="Pfam" id="PF07714">
    <property type="entry name" value="PK_Tyr_Ser-Thr"/>
    <property type="match status" value="1"/>
</dbReference>
<reference evidence="10" key="1">
    <citation type="submission" date="2024-03" db="EMBL/GenBank/DDBJ databases">
        <title>WGS assembly of Saponaria officinalis var. Norfolk2.</title>
        <authorList>
            <person name="Jenkins J."/>
            <person name="Shu S."/>
            <person name="Grimwood J."/>
            <person name="Barry K."/>
            <person name="Goodstein D."/>
            <person name="Schmutz J."/>
            <person name="Leebens-Mack J."/>
            <person name="Osbourn A."/>
        </authorList>
    </citation>
    <scope>NUCLEOTIDE SEQUENCE [LARGE SCALE GENOMIC DNA]</scope>
    <source>
        <strain evidence="10">JIC</strain>
    </source>
</reference>
<dbReference type="SUPFAM" id="SSF57850">
    <property type="entry name" value="RING/U-box"/>
    <property type="match status" value="1"/>
</dbReference>
<keyword evidence="6" id="KW-0833">Ubl conjugation pathway</keyword>
<sequence length="771" mass="87184">MDLIVFEDQHVHDDDDDDESLDVELGGLIRRKPIKEDKLYVAVGKELSENESILLWAIQNSGGCSISIIHVHQPDEFIPILGKKRHWSSLDEKQVRKYRGIEEQLMLKTLDEYLRICRQFGVEAEKLYIEMDSIEHGILQLINRHNIEKLVMGAASDDSYHAKMMEPKSKKAVYILVNAPDSCQIWFICKGNLIHQRESCLQMSKYSENETPNNLKSPYLMGQSNKSEGSSQEQVLRQVQSYFGTNNGASSHMSGGPTSVFLERQTGPYPELNHRKFYSPPTVAQAAPSESFHVDESRKRKQLEEELEKVTNDRNRLTEELRAAMNQNRELEGKVANFDLVVKDLEGGIISNMELLQISEEERNALKIERDSVLKTAEELFNQSADAANETPESKFFTTLTFSDIEEATNQFDPSQQLWDGGNRCTYRGVLSCTPVTVKIWHPEGIHGPEDFRREVEILSKFRHPNVVTGMGVCPDACALVYEYLPNGSLEERLRRHDNTPPLPWKIRIKIATEICSALIFLHSQAPLRVVHATLNPAFIFLDSNFTCKLSDFGFSHLIPHHESPHHTDSTLYPGSSLSSGYMDPEFLATGEVTPAMDVYSFGMVLLELLIGNPAFVLMDDIEDALNENSFSSLLDTSAGDWPFVQVEQLARLALRCCAENASGRPDLELEVWRALDSMSGLCGSGGSNSHHPGDDDHRQAPSYFICPIYQEVMEDPHIAADGYTYEEKALREWIDSGHISSPMTNLQLEHCNLVPNRALRSAIQEWKQQL</sequence>
<dbReference type="GO" id="GO:0005524">
    <property type="term" value="F:ATP binding"/>
    <property type="evidence" value="ECO:0007669"/>
    <property type="project" value="InterPro"/>
</dbReference>
<dbReference type="InterPro" id="IPR014729">
    <property type="entry name" value="Rossmann-like_a/b/a_fold"/>
</dbReference>
<evidence type="ECO:0000256" key="7">
    <source>
        <dbReference type="SAM" id="Coils"/>
    </source>
</evidence>
<dbReference type="GO" id="GO:0004672">
    <property type="term" value="F:protein kinase activity"/>
    <property type="evidence" value="ECO:0007669"/>
    <property type="project" value="InterPro"/>
</dbReference>
<evidence type="ECO:0000256" key="4">
    <source>
        <dbReference type="ARBA" id="ARBA00012483"/>
    </source>
</evidence>
<dbReference type="Gene3D" id="3.40.50.620">
    <property type="entry name" value="HUPs"/>
    <property type="match status" value="1"/>
</dbReference>
<dbReference type="PROSITE" id="PS50011">
    <property type="entry name" value="PROTEIN_KINASE_DOM"/>
    <property type="match status" value="1"/>
</dbReference>
<dbReference type="InterPro" id="IPR051348">
    <property type="entry name" value="U-box_ubiquitin_ligases"/>
</dbReference>
<dbReference type="AlphaFoldDB" id="A0AAW1NHG0"/>
<evidence type="ECO:0000256" key="1">
    <source>
        <dbReference type="ARBA" id="ARBA00000900"/>
    </source>
</evidence>
<dbReference type="InterPro" id="IPR000719">
    <property type="entry name" value="Prot_kinase_dom"/>
</dbReference>
<dbReference type="CDD" id="cd16655">
    <property type="entry name" value="RING-Ubox_WDSUB1-like"/>
    <property type="match status" value="1"/>
</dbReference>
<dbReference type="Gene3D" id="1.10.510.10">
    <property type="entry name" value="Transferase(Phosphotransferase) domain 1"/>
    <property type="match status" value="1"/>
</dbReference>
<keyword evidence="11" id="KW-1185">Reference proteome</keyword>
<name>A0AAW1NHG0_SAPOF</name>
<dbReference type="CDD" id="cd01989">
    <property type="entry name" value="USP_STK_Ubox_N"/>
    <property type="match status" value="1"/>
</dbReference>
<comment type="function">
    <text evidence="2">Functions as an E3 ubiquitin ligase.</text>
</comment>
<proteinExistence type="predicted"/>
<dbReference type="Gene3D" id="3.30.40.10">
    <property type="entry name" value="Zinc/RING finger domain, C3HC4 (zinc finger)"/>
    <property type="match status" value="1"/>
</dbReference>
<keyword evidence="7" id="KW-0175">Coiled coil</keyword>
<dbReference type="SUPFAM" id="SSF56112">
    <property type="entry name" value="Protein kinase-like (PK-like)"/>
    <property type="match status" value="1"/>
</dbReference>
<evidence type="ECO:0000259" key="9">
    <source>
        <dbReference type="PROSITE" id="PS51698"/>
    </source>
</evidence>
<evidence type="ECO:0000259" key="8">
    <source>
        <dbReference type="PROSITE" id="PS50011"/>
    </source>
</evidence>
<dbReference type="InterPro" id="IPR011009">
    <property type="entry name" value="Kinase-like_dom_sf"/>
</dbReference>
<dbReference type="Gene3D" id="3.30.200.20">
    <property type="entry name" value="Phosphorylase Kinase, domain 1"/>
    <property type="match status" value="1"/>
</dbReference>
<dbReference type="EMBL" id="JBDFQZ010000001">
    <property type="protein sequence ID" value="KAK9757933.1"/>
    <property type="molecule type" value="Genomic_DNA"/>
</dbReference>
<dbReference type="SMART" id="SM00504">
    <property type="entry name" value="Ubox"/>
    <property type="match status" value="1"/>
</dbReference>
<protein>
    <recommendedName>
        <fullName evidence="4">RING-type E3 ubiquitin transferase</fullName>
        <ecNumber evidence="4">2.3.2.27</ecNumber>
    </recommendedName>
</protein>